<dbReference type="PIRSF" id="PIRSF005917">
    <property type="entry name" value="MTase_YraL"/>
    <property type="match status" value="1"/>
</dbReference>
<dbReference type="CDD" id="cd11649">
    <property type="entry name" value="RsmI_like"/>
    <property type="match status" value="1"/>
</dbReference>
<dbReference type="GO" id="GO:0006364">
    <property type="term" value="P:rRNA processing"/>
    <property type="evidence" value="ECO:0007669"/>
    <property type="project" value="UniProtKB-KW"/>
</dbReference>
<dbReference type="Proteomes" id="UP000199041">
    <property type="component" value="Unassembled WGS sequence"/>
</dbReference>
<organism evidence="7 8">
    <name type="scientific">Arachidicoccus rhizosphaerae</name>
    <dbReference type="NCBI Taxonomy" id="551991"/>
    <lineage>
        <taxon>Bacteria</taxon>
        <taxon>Pseudomonadati</taxon>
        <taxon>Bacteroidota</taxon>
        <taxon>Chitinophagia</taxon>
        <taxon>Chitinophagales</taxon>
        <taxon>Chitinophagaceae</taxon>
        <taxon>Arachidicoccus</taxon>
    </lineage>
</organism>
<evidence type="ECO:0000256" key="5">
    <source>
        <dbReference type="ARBA" id="ARBA00022691"/>
    </source>
</evidence>
<evidence type="ECO:0000256" key="4">
    <source>
        <dbReference type="ARBA" id="ARBA00022679"/>
    </source>
</evidence>
<sequence length="237" mass="26946">MTGQVYLIPTVLQDDQKAFDVLPAYILTAIKSCDVFFAENIKTTRRYFKKWWKEMVIDDYQWFAIHKLEEQVLTDFKNALLAGKNIGIISEAGCPGVADPGQYLVEEAQKLEARVHPLVGPNSILLALMASGMNGQLFQFNGYLPIDKMERKKAIQHLEADAKKRGCTQIFIETPYRNMQLVEDIISSCHPDTRLCVAVDITSAQESIISRKTSWWKAHFKDLTLHKRPAIFLIQAG</sequence>
<reference evidence="7 8" key="1">
    <citation type="submission" date="2016-10" db="EMBL/GenBank/DDBJ databases">
        <authorList>
            <person name="de Groot N.N."/>
        </authorList>
    </citation>
    <scope>NUCLEOTIDE SEQUENCE [LARGE SCALE GENOMIC DNA]</scope>
    <source>
        <strain evidence="7 8">Vu-144</strain>
    </source>
</reference>
<dbReference type="InterPro" id="IPR008189">
    <property type="entry name" value="rRNA_ssu_MeTfrase_I"/>
</dbReference>
<evidence type="ECO:0000313" key="8">
    <source>
        <dbReference type="Proteomes" id="UP000199041"/>
    </source>
</evidence>
<evidence type="ECO:0000256" key="3">
    <source>
        <dbReference type="ARBA" id="ARBA00022603"/>
    </source>
</evidence>
<dbReference type="InterPro" id="IPR014777">
    <property type="entry name" value="4pyrrole_Mease_sub1"/>
</dbReference>
<dbReference type="PANTHER" id="PTHR46111:SF2">
    <property type="entry name" value="SAM-DEPENDENT METHYLTRANSFERASE"/>
    <property type="match status" value="1"/>
</dbReference>
<dbReference type="InterPro" id="IPR035996">
    <property type="entry name" value="4pyrrol_Methylase_sf"/>
</dbReference>
<dbReference type="SUPFAM" id="SSF53790">
    <property type="entry name" value="Tetrapyrrole methylase"/>
    <property type="match status" value="1"/>
</dbReference>
<dbReference type="InterPro" id="IPR014776">
    <property type="entry name" value="4pyrrole_Mease_sub2"/>
</dbReference>
<keyword evidence="8" id="KW-1185">Reference proteome</keyword>
<dbReference type="OrthoDB" id="9809084at2"/>
<dbReference type="Gene3D" id="3.40.1010.10">
    <property type="entry name" value="Cobalt-precorrin-4 Transmethylase, Domain 1"/>
    <property type="match status" value="1"/>
</dbReference>
<evidence type="ECO:0000259" key="6">
    <source>
        <dbReference type="Pfam" id="PF00590"/>
    </source>
</evidence>
<evidence type="ECO:0000313" key="7">
    <source>
        <dbReference type="EMBL" id="SDZ83642.1"/>
    </source>
</evidence>
<evidence type="ECO:0000256" key="2">
    <source>
        <dbReference type="ARBA" id="ARBA00022552"/>
    </source>
</evidence>
<name>A0A1H3WBC1_9BACT</name>
<gene>
    <name evidence="7" type="ORF">SAMN05192529_102239</name>
</gene>
<keyword evidence="1" id="KW-0963">Cytoplasm</keyword>
<keyword evidence="5" id="KW-0949">S-adenosyl-L-methionine</keyword>
<keyword evidence="3 7" id="KW-0489">Methyltransferase</keyword>
<dbReference type="AlphaFoldDB" id="A0A1H3WBC1"/>
<keyword evidence="4 7" id="KW-0808">Transferase</keyword>
<dbReference type="GO" id="GO:0032259">
    <property type="term" value="P:methylation"/>
    <property type="evidence" value="ECO:0007669"/>
    <property type="project" value="UniProtKB-KW"/>
</dbReference>
<dbReference type="GO" id="GO:0008168">
    <property type="term" value="F:methyltransferase activity"/>
    <property type="evidence" value="ECO:0007669"/>
    <property type="project" value="UniProtKB-KW"/>
</dbReference>
<dbReference type="EMBL" id="FNQY01000002">
    <property type="protein sequence ID" value="SDZ83642.1"/>
    <property type="molecule type" value="Genomic_DNA"/>
</dbReference>
<dbReference type="RefSeq" id="WP_091393402.1">
    <property type="nucleotide sequence ID" value="NZ_FNQY01000002.1"/>
</dbReference>
<dbReference type="Pfam" id="PF00590">
    <property type="entry name" value="TP_methylase"/>
    <property type="match status" value="1"/>
</dbReference>
<feature type="domain" description="Tetrapyrrole methylase" evidence="6">
    <location>
        <begin position="28"/>
        <end position="209"/>
    </location>
</feature>
<dbReference type="InterPro" id="IPR000878">
    <property type="entry name" value="4pyrrol_Mease"/>
</dbReference>
<proteinExistence type="predicted"/>
<protein>
    <submittedName>
        <fullName evidence="7">16S rRNA (Cytidine1402-2'-O)-methyltransferase</fullName>
    </submittedName>
</protein>
<dbReference type="Gene3D" id="3.30.950.10">
    <property type="entry name" value="Methyltransferase, Cobalt-precorrin-4 Transmethylase, Domain 2"/>
    <property type="match status" value="1"/>
</dbReference>
<accession>A0A1H3WBC1</accession>
<dbReference type="PANTHER" id="PTHR46111">
    <property type="entry name" value="RIBOSOMAL RNA SMALL SUBUNIT METHYLTRANSFERASE I"/>
    <property type="match status" value="1"/>
</dbReference>
<evidence type="ECO:0000256" key="1">
    <source>
        <dbReference type="ARBA" id="ARBA00022490"/>
    </source>
</evidence>
<dbReference type="STRING" id="551991.SAMN05192529_102239"/>
<keyword evidence="2" id="KW-0698">rRNA processing</keyword>